<protein>
    <submittedName>
        <fullName evidence="1">Uncharacterized protein</fullName>
    </submittedName>
</protein>
<dbReference type="InParanoid" id="G7Y476"/>
<reference key="2">
    <citation type="submission" date="2011-10" db="EMBL/GenBank/DDBJ databases">
        <title>The genome and transcriptome sequence of Clonorchis sinensis provide insights into the carcinogenic liver fluke.</title>
        <authorList>
            <person name="Wang X."/>
            <person name="Huang Y."/>
            <person name="Chen W."/>
            <person name="Liu H."/>
            <person name="Guo L."/>
            <person name="Chen Y."/>
            <person name="Luo F."/>
            <person name="Zhou W."/>
            <person name="Sun J."/>
            <person name="Mao Q."/>
            <person name="Liang P."/>
            <person name="Zhou C."/>
            <person name="Tian Y."/>
            <person name="Men J."/>
            <person name="Lv X."/>
            <person name="Huang L."/>
            <person name="Zhou J."/>
            <person name="Hu Y."/>
            <person name="Li R."/>
            <person name="Zhang F."/>
            <person name="Lei H."/>
            <person name="Li X."/>
            <person name="Hu X."/>
            <person name="Liang C."/>
            <person name="Xu J."/>
            <person name="Wu Z."/>
            <person name="Yu X."/>
        </authorList>
    </citation>
    <scope>NUCLEOTIDE SEQUENCE</scope>
    <source>
        <strain>Henan</strain>
    </source>
</reference>
<evidence type="ECO:0000313" key="2">
    <source>
        <dbReference type="Proteomes" id="UP000008909"/>
    </source>
</evidence>
<keyword evidence="2" id="KW-1185">Reference proteome</keyword>
<dbReference type="Proteomes" id="UP000008909">
    <property type="component" value="Unassembled WGS sequence"/>
</dbReference>
<gene>
    <name evidence="1" type="ORF">CLF_100772</name>
</gene>
<proteinExistence type="predicted"/>
<name>G7Y476_CLOSI</name>
<organism evidence="1 2">
    <name type="scientific">Clonorchis sinensis</name>
    <name type="common">Chinese liver fluke</name>
    <dbReference type="NCBI Taxonomy" id="79923"/>
    <lineage>
        <taxon>Eukaryota</taxon>
        <taxon>Metazoa</taxon>
        <taxon>Spiralia</taxon>
        <taxon>Lophotrochozoa</taxon>
        <taxon>Platyhelminthes</taxon>
        <taxon>Trematoda</taxon>
        <taxon>Digenea</taxon>
        <taxon>Opisthorchiida</taxon>
        <taxon>Opisthorchiata</taxon>
        <taxon>Opisthorchiidae</taxon>
        <taxon>Clonorchis</taxon>
    </lineage>
</organism>
<dbReference type="EMBL" id="DF142853">
    <property type="protein sequence ID" value="GAA47762.1"/>
    <property type="molecule type" value="Genomic_DNA"/>
</dbReference>
<accession>G7Y476</accession>
<reference evidence="1" key="1">
    <citation type="journal article" date="2011" name="Genome Biol.">
        <title>The draft genome of the carcinogenic human liver fluke Clonorchis sinensis.</title>
        <authorList>
            <person name="Wang X."/>
            <person name="Chen W."/>
            <person name="Huang Y."/>
            <person name="Sun J."/>
            <person name="Men J."/>
            <person name="Liu H."/>
            <person name="Luo F."/>
            <person name="Guo L."/>
            <person name="Lv X."/>
            <person name="Deng C."/>
            <person name="Zhou C."/>
            <person name="Fan Y."/>
            <person name="Li X."/>
            <person name="Huang L."/>
            <person name="Hu Y."/>
            <person name="Liang C."/>
            <person name="Hu X."/>
            <person name="Xu J."/>
            <person name="Yu X."/>
        </authorList>
    </citation>
    <scope>NUCLEOTIDE SEQUENCE [LARGE SCALE GENOMIC DNA]</scope>
    <source>
        <strain evidence="1">Henan</strain>
    </source>
</reference>
<sequence>MKDVPNGFDALRHQEYSVEQISGYYTGRPNGDMKSSTHNNRTGRFPGLDTLLIKLLLLVPLFLGLISFWFQGRFAFYLSPKQTTRALIVAFSEVYLERPRRLEILVGTTVSRQTEEFYNKNHILLMSTRIFDSKEYLRELERSSRRLEIETLGQLVTRKQYHTFSAIDNKLM</sequence>
<evidence type="ECO:0000313" key="1">
    <source>
        <dbReference type="EMBL" id="GAA47762.1"/>
    </source>
</evidence>
<dbReference type="AlphaFoldDB" id="G7Y476"/>